<organism evidence="2 3">
    <name type="scientific">Phytophthora megakarya</name>
    <dbReference type="NCBI Taxonomy" id="4795"/>
    <lineage>
        <taxon>Eukaryota</taxon>
        <taxon>Sar</taxon>
        <taxon>Stramenopiles</taxon>
        <taxon>Oomycota</taxon>
        <taxon>Peronosporomycetes</taxon>
        <taxon>Peronosporales</taxon>
        <taxon>Peronosporaceae</taxon>
        <taxon>Phytophthora</taxon>
    </lineage>
</organism>
<evidence type="ECO:0000313" key="2">
    <source>
        <dbReference type="EMBL" id="OWZ21537.1"/>
    </source>
</evidence>
<protein>
    <submittedName>
        <fullName evidence="2">Uncharacterized protein</fullName>
    </submittedName>
</protein>
<proteinExistence type="predicted"/>
<dbReference type="AlphaFoldDB" id="A0A225WWR3"/>
<evidence type="ECO:0000313" key="3">
    <source>
        <dbReference type="Proteomes" id="UP000198211"/>
    </source>
</evidence>
<comment type="caution">
    <text evidence="2">The sequence shown here is derived from an EMBL/GenBank/DDBJ whole genome shotgun (WGS) entry which is preliminary data.</text>
</comment>
<feature type="compositionally biased region" description="Basic and acidic residues" evidence="1">
    <location>
        <begin position="28"/>
        <end position="39"/>
    </location>
</feature>
<dbReference type="OrthoDB" id="136986at2759"/>
<evidence type="ECO:0000256" key="1">
    <source>
        <dbReference type="SAM" id="MobiDB-lite"/>
    </source>
</evidence>
<dbReference type="Proteomes" id="UP000198211">
    <property type="component" value="Unassembled WGS sequence"/>
</dbReference>
<feature type="compositionally biased region" description="Polar residues" evidence="1">
    <location>
        <begin position="1"/>
        <end position="14"/>
    </location>
</feature>
<gene>
    <name evidence="2" type="ORF">PHMEG_0003913</name>
</gene>
<dbReference type="EMBL" id="NBNE01000214">
    <property type="protein sequence ID" value="OWZ21537.1"/>
    <property type="molecule type" value="Genomic_DNA"/>
</dbReference>
<keyword evidence="3" id="KW-1185">Reference proteome</keyword>
<reference evidence="3" key="1">
    <citation type="submission" date="2017-03" db="EMBL/GenBank/DDBJ databases">
        <title>Phytopthora megakarya and P. palmivora, two closely related causual agents of cacao black pod achieved similar genome size and gene model numbers by different mechanisms.</title>
        <authorList>
            <person name="Ali S."/>
            <person name="Shao J."/>
            <person name="Larry D.J."/>
            <person name="Kronmiller B."/>
            <person name="Shen D."/>
            <person name="Strem M.D."/>
            <person name="Melnick R.L."/>
            <person name="Guiltinan M.J."/>
            <person name="Tyler B.M."/>
            <person name="Meinhardt L.W."/>
            <person name="Bailey B.A."/>
        </authorList>
    </citation>
    <scope>NUCLEOTIDE SEQUENCE [LARGE SCALE GENOMIC DNA]</scope>
    <source>
        <strain evidence="3">zdho120</strain>
    </source>
</reference>
<feature type="region of interest" description="Disordered" evidence="1">
    <location>
        <begin position="1"/>
        <end position="46"/>
    </location>
</feature>
<sequence>MQSNSTTSPLSAQRTEIDSDAPVEFSVETERAGSGREDSGDPDVAPTHVITATVTPQRGTDTTAFNPAVTEVARADDLRNIPASAERYLKPGFVAVGAQKMWCKMLNVSLSVAAPTEHPSPLDFAFLALMHNIKSLRQPWRVLFGRKPSEPLTFALEEFVKGVCISICASGFGGLVRVWRRFFGNCYEDNEKADLCVALWERHHWLQGISLENAVHAIRETGDPLDRFTRVILYLWTSLNRPRNNRAHPLRQHVDRLWEWCKVLAVVPARCLQRCCWSQVTFRIRWNIGVGFRHRGLVLRAAGIRCPEALEELLD</sequence>
<name>A0A225WWR3_9STRA</name>
<accession>A0A225WWR3</accession>